<dbReference type="HAMAP" id="MF_02087">
    <property type="entry name" value="PLP_homeostasis"/>
    <property type="match status" value="1"/>
</dbReference>
<feature type="modified residue" description="N6-(pyridoxal phosphate)lysine" evidence="2 3">
    <location>
        <position position="31"/>
    </location>
</feature>
<dbReference type="PIRSF" id="PIRSF004848">
    <property type="entry name" value="YBL036c_PLPDEIII"/>
    <property type="match status" value="1"/>
</dbReference>
<dbReference type="CDD" id="cd00635">
    <property type="entry name" value="PLPDE_III_YBL036c_like"/>
    <property type="match status" value="1"/>
</dbReference>
<dbReference type="PANTHER" id="PTHR10146">
    <property type="entry name" value="PROLINE SYNTHETASE CO-TRANSCRIBED BACTERIAL HOMOLOG PROTEIN"/>
    <property type="match status" value="1"/>
</dbReference>
<organism evidence="6 7">
    <name type="scientific">Turicibacter sanguinis</name>
    <dbReference type="NCBI Taxonomy" id="154288"/>
    <lineage>
        <taxon>Bacteria</taxon>
        <taxon>Bacillati</taxon>
        <taxon>Bacillota</taxon>
        <taxon>Erysipelotrichia</taxon>
        <taxon>Erysipelotrichales</taxon>
        <taxon>Turicibacteraceae</taxon>
        <taxon>Turicibacter</taxon>
    </lineage>
</organism>
<evidence type="ECO:0000256" key="2">
    <source>
        <dbReference type="HAMAP-Rule" id="MF_02087"/>
    </source>
</evidence>
<proteinExistence type="inferred from homology"/>
<dbReference type="Proteomes" id="UP000487649">
    <property type="component" value="Unassembled WGS sequence"/>
</dbReference>
<dbReference type="FunFam" id="3.20.20.10:FF:000018">
    <property type="entry name" value="Pyridoxal phosphate homeostasis protein"/>
    <property type="match status" value="1"/>
</dbReference>
<accession>A0A9X5AQD5</accession>
<dbReference type="InterPro" id="IPR029066">
    <property type="entry name" value="PLP-binding_barrel"/>
</dbReference>
<evidence type="ECO:0000259" key="5">
    <source>
        <dbReference type="Pfam" id="PF01168"/>
    </source>
</evidence>
<feature type="domain" description="Alanine racemase N-terminal" evidence="5">
    <location>
        <begin position="7"/>
        <end position="214"/>
    </location>
</feature>
<dbReference type="AlphaFoldDB" id="A0A9X5AQD5"/>
<evidence type="ECO:0000256" key="1">
    <source>
        <dbReference type="ARBA" id="ARBA00022898"/>
    </source>
</evidence>
<dbReference type="SUPFAM" id="SSF51419">
    <property type="entry name" value="PLP-binding barrel"/>
    <property type="match status" value="1"/>
</dbReference>
<comment type="cofactor">
    <cofactor evidence="3">
        <name>pyridoxal 5'-phosphate</name>
        <dbReference type="ChEBI" id="CHEBI:597326"/>
    </cofactor>
</comment>
<dbReference type="GO" id="GO:0030170">
    <property type="term" value="F:pyridoxal phosphate binding"/>
    <property type="evidence" value="ECO:0007669"/>
    <property type="project" value="UniProtKB-UniRule"/>
</dbReference>
<dbReference type="Gene3D" id="3.20.20.10">
    <property type="entry name" value="Alanine racemase"/>
    <property type="match status" value="1"/>
</dbReference>
<evidence type="ECO:0000313" key="6">
    <source>
        <dbReference type="EMBL" id="MTK22319.1"/>
    </source>
</evidence>
<dbReference type="PROSITE" id="PS01211">
    <property type="entry name" value="UPF0001"/>
    <property type="match status" value="1"/>
</dbReference>
<evidence type="ECO:0000313" key="7">
    <source>
        <dbReference type="Proteomes" id="UP000487649"/>
    </source>
</evidence>
<comment type="function">
    <text evidence="2">Pyridoxal 5'-phosphate (PLP)-binding protein, which is involved in PLP homeostasis.</text>
</comment>
<name>A0A9X5AQD5_9FIRM</name>
<dbReference type="Pfam" id="PF01168">
    <property type="entry name" value="Ala_racemase_N"/>
    <property type="match status" value="1"/>
</dbReference>
<dbReference type="EMBL" id="WMQE01000034">
    <property type="protein sequence ID" value="MTK22319.1"/>
    <property type="molecule type" value="Genomic_DNA"/>
</dbReference>
<dbReference type="NCBIfam" id="TIGR00044">
    <property type="entry name" value="YggS family pyridoxal phosphate-dependent enzyme"/>
    <property type="match status" value="1"/>
</dbReference>
<dbReference type="InterPro" id="IPR001608">
    <property type="entry name" value="Ala_racemase_N"/>
</dbReference>
<dbReference type="PANTHER" id="PTHR10146:SF14">
    <property type="entry name" value="PYRIDOXAL PHOSPHATE HOMEOSTASIS PROTEIN"/>
    <property type="match status" value="1"/>
</dbReference>
<dbReference type="RefSeq" id="WP_006785231.1">
    <property type="nucleotide sequence ID" value="NZ_CAUWFM010000033.1"/>
</dbReference>
<keyword evidence="1 2" id="KW-0663">Pyridoxal phosphate</keyword>
<protein>
    <recommendedName>
        <fullName evidence="2">Pyridoxal phosphate homeostasis protein</fullName>
        <shortName evidence="2">PLP homeostasis protein</shortName>
    </recommendedName>
</protein>
<dbReference type="GeneID" id="60059917"/>
<comment type="caution">
    <text evidence="6">The sequence shown here is derived from an EMBL/GenBank/DDBJ whole genome shotgun (WGS) entry which is preliminary data.</text>
</comment>
<reference evidence="6 7" key="1">
    <citation type="journal article" date="2019" name="Nat. Med.">
        <title>A library of human gut bacterial isolates paired with longitudinal multiomics data enables mechanistic microbiome research.</title>
        <authorList>
            <person name="Poyet M."/>
            <person name="Groussin M."/>
            <person name="Gibbons S.M."/>
            <person name="Avila-Pacheco J."/>
            <person name="Jiang X."/>
            <person name="Kearney S.M."/>
            <person name="Perrotta A.R."/>
            <person name="Berdy B."/>
            <person name="Zhao S."/>
            <person name="Lieberman T.D."/>
            <person name="Swanson P.K."/>
            <person name="Smith M."/>
            <person name="Roesemann S."/>
            <person name="Alexander J.E."/>
            <person name="Rich S.A."/>
            <person name="Livny J."/>
            <person name="Vlamakis H."/>
            <person name="Clish C."/>
            <person name="Bullock K."/>
            <person name="Deik A."/>
            <person name="Scott J."/>
            <person name="Pierce K.A."/>
            <person name="Xavier R.J."/>
            <person name="Alm E.J."/>
        </authorList>
    </citation>
    <scope>NUCLEOTIDE SEQUENCE [LARGE SCALE GENOMIC DNA]</scope>
    <source>
        <strain evidence="6 7">BIOML-A198</strain>
    </source>
</reference>
<dbReference type="InterPro" id="IPR011078">
    <property type="entry name" value="PyrdxlP_homeostasis"/>
</dbReference>
<evidence type="ECO:0000256" key="3">
    <source>
        <dbReference type="PIRSR" id="PIRSR004848-1"/>
    </source>
</evidence>
<comment type="similarity">
    <text evidence="2 4">Belongs to the pyridoxal phosphate-binding protein YggS/PROSC family.</text>
</comment>
<evidence type="ECO:0000256" key="4">
    <source>
        <dbReference type="RuleBase" id="RU004514"/>
    </source>
</evidence>
<gene>
    <name evidence="6" type="ORF">GMA92_12950</name>
</gene>
<sequence>MNIEKNVEQVQQDIQACQRDCEKVRIVAATKYVNVEQMKRLYDCGITIMGENRVDALLEKKAQLHLPIEWHFIGTLQSRKVKEVINEIDVLHSLDRLSLAKEIEKYRDKPLKCLIQVNISGEKTKHGLAKDEVVTFIEQLNSFSKIEVIGLMTMAPNTENELTLRRCFSELKQLQLDLEKNYKSCQELSMGMSNDYLIAVEEGATYVRLGSILFQD</sequence>